<proteinExistence type="predicted"/>
<accession>A0AAW4FWE0</accession>
<feature type="region of interest" description="Disordered" evidence="1">
    <location>
        <begin position="17"/>
        <end position="74"/>
    </location>
</feature>
<sequence>MNDRDEIIRRRAYAIWENEGRPEGQERRHWEQAAREIGPDEVPMPRETNRNQTLPSDPTQDEARDTGDDRKPSL</sequence>
<dbReference type="AlphaFoldDB" id="A0AAW4FWE0"/>
<name>A0AAW4FWE0_9HYPH</name>
<dbReference type="Pfam" id="PF11154">
    <property type="entry name" value="DUF2934"/>
    <property type="match status" value="1"/>
</dbReference>
<reference evidence="2 3" key="1">
    <citation type="submission" date="2020-01" db="EMBL/GenBank/DDBJ databases">
        <title>Draft genome assembly of Ensifer adhaerens T173.</title>
        <authorList>
            <person name="Craig J.E."/>
            <person name="Stinchcombe J.R."/>
        </authorList>
    </citation>
    <scope>NUCLEOTIDE SEQUENCE [LARGE SCALE GENOMIC DNA]</scope>
    <source>
        <strain evidence="2 3">T173</strain>
    </source>
</reference>
<organism evidence="2 3">
    <name type="scientific">Ensifer canadensis</name>
    <dbReference type="NCBI Taxonomy" id="555315"/>
    <lineage>
        <taxon>Bacteria</taxon>
        <taxon>Pseudomonadati</taxon>
        <taxon>Pseudomonadota</taxon>
        <taxon>Alphaproteobacteria</taxon>
        <taxon>Hyphomicrobiales</taxon>
        <taxon>Rhizobiaceae</taxon>
        <taxon>Sinorhizobium/Ensifer group</taxon>
        <taxon>Ensifer</taxon>
    </lineage>
</organism>
<comment type="caution">
    <text evidence="2">The sequence shown here is derived from an EMBL/GenBank/DDBJ whole genome shotgun (WGS) entry which is preliminary data.</text>
</comment>
<evidence type="ECO:0000313" key="2">
    <source>
        <dbReference type="EMBL" id="MBM3095554.1"/>
    </source>
</evidence>
<gene>
    <name evidence="2" type="ORF">GFB56_33065</name>
</gene>
<evidence type="ECO:0000313" key="3">
    <source>
        <dbReference type="Proteomes" id="UP000744980"/>
    </source>
</evidence>
<dbReference type="Proteomes" id="UP000744980">
    <property type="component" value="Unassembled WGS sequence"/>
</dbReference>
<keyword evidence="3" id="KW-1185">Reference proteome</keyword>
<evidence type="ECO:0000256" key="1">
    <source>
        <dbReference type="SAM" id="MobiDB-lite"/>
    </source>
</evidence>
<dbReference type="EMBL" id="WXFA01000048">
    <property type="protein sequence ID" value="MBM3095554.1"/>
    <property type="molecule type" value="Genomic_DNA"/>
</dbReference>
<feature type="compositionally biased region" description="Basic and acidic residues" evidence="1">
    <location>
        <begin position="18"/>
        <end position="49"/>
    </location>
</feature>
<feature type="compositionally biased region" description="Basic and acidic residues" evidence="1">
    <location>
        <begin position="61"/>
        <end position="74"/>
    </location>
</feature>
<protein>
    <submittedName>
        <fullName evidence="2">DUF2934 domain-containing protein</fullName>
    </submittedName>
</protein>
<dbReference type="InterPro" id="IPR021327">
    <property type="entry name" value="DUF2934"/>
</dbReference>